<sequence length="188" mass="21870">MPYLENGPLGDEKYKFEFCYFHWLDRQWAKEAELLPFEIHTVLANTRFGSYEEAAKRNFGIVILAMKHADTELKYKNAFYEYLLEVQNPNDVYEFEEEEALALFTILELGNVFSVYIGKSTVPNAPSCNADVIWIDYDMVVEIMPHEVKYFTDLMALGDKPMMNITIPTTSPTSPIYHSVYLLDYETN</sequence>
<protein>
    <recommendedName>
        <fullName evidence="1">Alpha-carbonic anhydrase domain-containing protein</fullName>
    </recommendedName>
</protein>
<dbReference type="STRING" id="7370.A0A1I8NKW7"/>
<dbReference type="AlphaFoldDB" id="A0A1I8NKW7"/>
<dbReference type="EnsemblMetazoa" id="MDOA016800-RA">
    <property type="protein sequence ID" value="MDOA016800-PA"/>
    <property type="gene ID" value="MDOA016800"/>
</dbReference>
<evidence type="ECO:0000313" key="2">
    <source>
        <dbReference type="EnsemblMetazoa" id="MDOA016800-PA"/>
    </source>
</evidence>
<reference evidence="2" key="1">
    <citation type="submission" date="2020-05" db="UniProtKB">
        <authorList>
            <consortium name="EnsemblMetazoa"/>
        </authorList>
    </citation>
    <scope>IDENTIFICATION</scope>
    <source>
        <strain evidence="2">Aabys</strain>
    </source>
</reference>
<dbReference type="Pfam" id="PF00194">
    <property type="entry name" value="Carb_anhydrase"/>
    <property type="match status" value="1"/>
</dbReference>
<name>A0A1I8NKW7_MUSDO</name>
<organism evidence="2">
    <name type="scientific">Musca domestica</name>
    <name type="common">House fly</name>
    <dbReference type="NCBI Taxonomy" id="7370"/>
    <lineage>
        <taxon>Eukaryota</taxon>
        <taxon>Metazoa</taxon>
        <taxon>Ecdysozoa</taxon>
        <taxon>Arthropoda</taxon>
        <taxon>Hexapoda</taxon>
        <taxon>Insecta</taxon>
        <taxon>Pterygota</taxon>
        <taxon>Neoptera</taxon>
        <taxon>Endopterygota</taxon>
        <taxon>Diptera</taxon>
        <taxon>Brachycera</taxon>
        <taxon>Muscomorpha</taxon>
        <taxon>Muscoidea</taxon>
        <taxon>Muscidae</taxon>
        <taxon>Musca</taxon>
    </lineage>
</organism>
<dbReference type="InterPro" id="IPR001148">
    <property type="entry name" value="CA_dom"/>
</dbReference>
<dbReference type="Gene3D" id="3.10.200.10">
    <property type="entry name" value="Alpha carbonic anhydrase"/>
    <property type="match status" value="1"/>
</dbReference>
<dbReference type="VEuPathDB" id="VectorBase:MDOMA2_012016"/>
<feature type="domain" description="Alpha-carbonic anhydrase" evidence="1">
    <location>
        <begin position="1"/>
        <end position="185"/>
    </location>
</feature>
<accession>A0A1I8NKW7</accession>
<dbReference type="InterPro" id="IPR036398">
    <property type="entry name" value="CA_dom_sf"/>
</dbReference>
<dbReference type="PROSITE" id="PS51144">
    <property type="entry name" value="ALPHA_CA_2"/>
    <property type="match status" value="1"/>
</dbReference>
<evidence type="ECO:0000259" key="1">
    <source>
        <dbReference type="PROSITE" id="PS51144"/>
    </source>
</evidence>
<proteinExistence type="predicted"/>
<dbReference type="VEuPathDB" id="VectorBase:MDOA016800"/>
<dbReference type="SUPFAM" id="SSF51069">
    <property type="entry name" value="Carbonic anhydrase"/>
    <property type="match status" value="1"/>
</dbReference>
<gene>
    <name evidence="2" type="primary">105261638</name>
</gene>